<accession>A0A8T0R8M1</accession>
<dbReference type="PANTHER" id="PTHR34835:SF82">
    <property type="entry name" value="OS01G0826651 PROTEIN"/>
    <property type="match status" value="1"/>
</dbReference>
<evidence type="ECO:0000313" key="2">
    <source>
        <dbReference type="Proteomes" id="UP000823388"/>
    </source>
</evidence>
<comment type="caution">
    <text evidence="1">The sequence shown here is derived from an EMBL/GenBank/DDBJ whole genome shotgun (WGS) entry which is preliminary data.</text>
</comment>
<proteinExistence type="predicted"/>
<name>A0A8T0R8M1_PANVG</name>
<evidence type="ECO:0000313" key="1">
    <source>
        <dbReference type="EMBL" id="KAG2581874.1"/>
    </source>
</evidence>
<dbReference type="Proteomes" id="UP000823388">
    <property type="component" value="Chromosome 6K"/>
</dbReference>
<dbReference type="PANTHER" id="PTHR34835">
    <property type="entry name" value="OS07G0283600 PROTEIN-RELATED"/>
    <property type="match status" value="1"/>
</dbReference>
<dbReference type="AlphaFoldDB" id="A0A8T0R8M1"/>
<reference evidence="1" key="1">
    <citation type="submission" date="2020-05" db="EMBL/GenBank/DDBJ databases">
        <title>WGS assembly of Panicum virgatum.</title>
        <authorList>
            <person name="Lovell J.T."/>
            <person name="Jenkins J."/>
            <person name="Shu S."/>
            <person name="Juenger T.E."/>
            <person name="Schmutz J."/>
        </authorList>
    </citation>
    <scope>NUCLEOTIDE SEQUENCE</scope>
    <source>
        <strain evidence="1">AP13</strain>
    </source>
</reference>
<organism evidence="1 2">
    <name type="scientific">Panicum virgatum</name>
    <name type="common">Blackwell switchgrass</name>
    <dbReference type="NCBI Taxonomy" id="38727"/>
    <lineage>
        <taxon>Eukaryota</taxon>
        <taxon>Viridiplantae</taxon>
        <taxon>Streptophyta</taxon>
        <taxon>Embryophyta</taxon>
        <taxon>Tracheophyta</taxon>
        <taxon>Spermatophyta</taxon>
        <taxon>Magnoliopsida</taxon>
        <taxon>Liliopsida</taxon>
        <taxon>Poales</taxon>
        <taxon>Poaceae</taxon>
        <taxon>PACMAD clade</taxon>
        <taxon>Panicoideae</taxon>
        <taxon>Panicodae</taxon>
        <taxon>Paniceae</taxon>
        <taxon>Panicinae</taxon>
        <taxon>Panicum</taxon>
        <taxon>Panicum sect. Hiantes</taxon>
    </lineage>
</organism>
<dbReference type="EMBL" id="CM029047">
    <property type="protein sequence ID" value="KAG2581874.1"/>
    <property type="molecule type" value="Genomic_DNA"/>
</dbReference>
<gene>
    <name evidence="1" type="ORF">PVAP13_6KG075435</name>
</gene>
<sequence length="215" mass="23737">MMNSTFKLMHVIGQLNDDQKQVVSNVGFSTILDLCCSSVPKNLVLWLADRFDTASNTVNLPNGLSFTINSAVVKSILGIPMSNETIPCCRNEEAYQFIKLQFNSAGRTPSIDELVSIITPDFKGENFARAFVLLALSSFLCPNTKNVCSSKYYSAVIVVDEIIQLDWCSLVLQWLNSSLKKYQNMKSNGQSIPTGGCVLLLVVSTYILENNNTDS</sequence>
<protein>
    <submittedName>
        <fullName evidence="1">Uncharacterized protein</fullName>
    </submittedName>
</protein>
<keyword evidence="2" id="KW-1185">Reference proteome</keyword>